<keyword evidence="2" id="KW-1185">Reference proteome</keyword>
<reference evidence="3" key="1">
    <citation type="submission" date="2016-11" db="UniProtKB">
        <authorList>
            <consortium name="WormBaseParasite"/>
        </authorList>
    </citation>
    <scope>IDENTIFICATION</scope>
</reference>
<sequence length="117" mass="13672">MPLKKKKASVKPKRANTLSSKKKQKNPSNVKKHEMVTVEESGKDFLRPITDRSQWEFEENDTQLITKSVAGYVEKLKKGSLKGIRDEFRRNKSYIPEGRKEACVENETKTDIKMFYY</sequence>
<protein>
    <submittedName>
        <fullName evidence="3">Nucleolar protein 16</fullName>
    </submittedName>
</protein>
<proteinExistence type="predicted"/>
<evidence type="ECO:0000256" key="1">
    <source>
        <dbReference type="SAM" id="MobiDB-lite"/>
    </source>
</evidence>
<dbReference type="WBParaSite" id="Hba_06862">
    <property type="protein sequence ID" value="Hba_06862"/>
    <property type="gene ID" value="Hba_06862"/>
</dbReference>
<evidence type="ECO:0000313" key="2">
    <source>
        <dbReference type="Proteomes" id="UP000095283"/>
    </source>
</evidence>
<accession>A0A1I7WNZ7</accession>
<dbReference type="Proteomes" id="UP000095283">
    <property type="component" value="Unplaced"/>
</dbReference>
<dbReference type="AlphaFoldDB" id="A0A1I7WNZ7"/>
<feature type="compositionally biased region" description="Basic residues" evidence="1">
    <location>
        <begin position="1"/>
        <end position="25"/>
    </location>
</feature>
<evidence type="ECO:0000313" key="3">
    <source>
        <dbReference type="WBParaSite" id="Hba_06862"/>
    </source>
</evidence>
<feature type="region of interest" description="Disordered" evidence="1">
    <location>
        <begin position="1"/>
        <end position="32"/>
    </location>
</feature>
<organism evidence="2 3">
    <name type="scientific">Heterorhabditis bacteriophora</name>
    <name type="common">Entomopathogenic nematode worm</name>
    <dbReference type="NCBI Taxonomy" id="37862"/>
    <lineage>
        <taxon>Eukaryota</taxon>
        <taxon>Metazoa</taxon>
        <taxon>Ecdysozoa</taxon>
        <taxon>Nematoda</taxon>
        <taxon>Chromadorea</taxon>
        <taxon>Rhabditida</taxon>
        <taxon>Rhabditina</taxon>
        <taxon>Rhabditomorpha</taxon>
        <taxon>Strongyloidea</taxon>
        <taxon>Heterorhabditidae</taxon>
        <taxon>Heterorhabditis</taxon>
    </lineage>
</organism>
<name>A0A1I7WNZ7_HETBA</name>